<dbReference type="PANTHER" id="PTHR45570:SF2">
    <property type="entry name" value="ACETYLCHOLINESTERASE 1-LIKE"/>
    <property type="match status" value="1"/>
</dbReference>
<dbReference type="InterPro" id="IPR019826">
    <property type="entry name" value="Carboxylesterase_B_AS"/>
</dbReference>
<keyword evidence="7" id="KW-1185">Reference proteome</keyword>
<comment type="similarity">
    <text evidence="1 4">Belongs to the type-B carboxylesterase/lipase family.</text>
</comment>
<feature type="signal peptide" evidence="4">
    <location>
        <begin position="1"/>
        <end position="19"/>
    </location>
</feature>
<keyword evidence="3 4" id="KW-0378">Hydrolase</keyword>
<dbReference type="Proteomes" id="UP001642483">
    <property type="component" value="Unassembled WGS sequence"/>
</dbReference>
<evidence type="ECO:0000256" key="4">
    <source>
        <dbReference type="RuleBase" id="RU361235"/>
    </source>
</evidence>
<comment type="caution">
    <text evidence="6">The sequence shown here is derived from an EMBL/GenBank/DDBJ whole genome shotgun (WGS) entry which is preliminary data.</text>
</comment>
<organism evidence="6 7">
    <name type="scientific">Clavelina lepadiformis</name>
    <name type="common">Light-bulb sea squirt</name>
    <name type="synonym">Ascidia lepadiformis</name>
    <dbReference type="NCBI Taxonomy" id="159417"/>
    <lineage>
        <taxon>Eukaryota</taxon>
        <taxon>Metazoa</taxon>
        <taxon>Chordata</taxon>
        <taxon>Tunicata</taxon>
        <taxon>Ascidiacea</taxon>
        <taxon>Aplousobranchia</taxon>
        <taxon>Clavelinidae</taxon>
        <taxon>Clavelina</taxon>
    </lineage>
</organism>
<feature type="chain" id="PRO_5044984398" description="Carboxylic ester hydrolase" evidence="4">
    <location>
        <begin position="20"/>
        <end position="625"/>
    </location>
</feature>
<evidence type="ECO:0000256" key="3">
    <source>
        <dbReference type="ARBA" id="ARBA00022801"/>
    </source>
</evidence>
<protein>
    <recommendedName>
        <fullName evidence="4">Carboxylic ester hydrolase</fullName>
        <ecNumber evidence="4">3.1.1.-</ecNumber>
    </recommendedName>
</protein>
<dbReference type="PROSITE" id="PS01173">
    <property type="entry name" value="LIPASE_GDXG_HIS"/>
    <property type="match status" value="1"/>
</dbReference>
<evidence type="ECO:0000256" key="1">
    <source>
        <dbReference type="ARBA" id="ARBA00005964"/>
    </source>
</evidence>
<evidence type="ECO:0000259" key="5">
    <source>
        <dbReference type="Pfam" id="PF00135"/>
    </source>
</evidence>
<gene>
    <name evidence="6" type="ORF">CVLEPA_LOCUS21193</name>
</gene>
<dbReference type="Gene3D" id="3.40.50.1820">
    <property type="entry name" value="alpha/beta hydrolase"/>
    <property type="match status" value="1"/>
</dbReference>
<reference evidence="6 7" key="1">
    <citation type="submission" date="2024-02" db="EMBL/GenBank/DDBJ databases">
        <authorList>
            <person name="Daric V."/>
            <person name="Darras S."/>
        </authorList>
    </citation>
    <scope>NUCLEOTIDE SEQUENCE [LARGE SCALE GENOMIC DNA]</scope>
</reference>
<evidence type="ECO:0000256" key="2">
    <source>
        <dbReference type="ARBA" id="ARBA00010515"/>
    </source>
</evidence>
<sequence length="625" mass="69965">MKLIVIGLIVFALAISVDSIDPFFAGFEAAFSRLIPGVTFNSLHYLRPEPKRPLTQPIAYPKVQTSSGLITGASYENGYAFYSIPYAKPPVGNLRFQEPQMALDNGPLDKSSPDYVNCYEFFVFGPLPSNKYYSENCLVLNVFVPTTIDLTAPANKKLPVMFWIHGGAFFLGSGTAISYDAQKLSQETNTVVVSINYRIGALGFVVYNKTEDTYSGGNQGMKDQRLAMKWVQENIENFGGDKSMVTIFGESAGGQSVMFHTLSEKSSPFYNSAIMHSNPAVFAYPKKRQAYKKVTEGLLKGLGCDLNSKTDLQCLQEATIQNLLDAHYNMLDQAWKNFIFYDAFFFIEPYHPVLDEDEISDQPIKLFQSGKWNKKKNAIAGTLSEEVSIFSPMLNGLKMPKIIFGMLVASAIGFGHIDDVLEKYERYASDDGDYTKSFEQAVLDLVFACPTRAMTRSMSETANLYDPSIYLYVDYHPLDGELCNHLIQNDISLQKFCGYAFHGTDLLFVFNVDEVTGGHLSQADEVLVKLFSKFWGNFAYHGTPTTSSSEWPRYVPRPQQSGESVKAWTNIRLEAPTSSIEDGYKEELCDFWDSIDAYNSLFDPTAKRDIIQDPTPKLSSNRCGN</sequence>
<dbReference type="InterPro" id="IPR002168">
    <property type="entry name" value="Lipase_GDXG_HIS_AS"/>
</dbReference>
<dbReference type="InterPro" id="IPR029058">
    <property type="entry name" value="AB_hydrolase_fold"/>
</dbReference>
<dbReference type="InterPro" id="IPR000997">
    <property type="entry name" value="Cholinesterase"/>
</dbReference>
<feature type="domain" description="Carboxylesterase type B" evidence="5">
    <location>
        <begin position="61"/>
        <end position="592"/>
    </location>
</feature>
<evidence type="ECO:0000313" key="6">
    <source>
        <dbReference type="EMBL" id="CAK8689239.1"/>
    </source>
</evidence>
<proteinExistence type="inferred from homology"/>
<comment type="similarity">
    <text evidence="2">Belongs to the 'GDXG' lipolytic enzyme family.</text>
</comment>
<accession>A0ABP0GEJ0</accession>
<dbReference type="PROSITE" id="PS00122">
    <property type="entry name" value="CARBOXYLESTERASE_B_1"/>
    <property type="match status" value="1"/>
</dbReference>
<keyword evidence="4" id="KW-0732">Signal</keyword>
<dbReference type="InterPro" id="IPR002018">
    <property type="entry name" value="CarbesteraseB"/>
</dbReference>
<dbReference type="EMBL" id="CAWYQH010000108">
    <property type="protein sequence ID" value="CAK8689239.1"/>
    <property type="molecule type" value="Genomic_DNA"/>
</dbReference>
<dbReference type="SUPFAM" id="SSF53474">
    <property type="entry name" value="alpha/beta-Hydrolases"/>
    <property type="match status" value="1"/>
</dbReference>
<name>A0ABP0GEJ0_CLALP</name>
<evidence type="ECO:0000313" key="7">
    <source>
        <dbReference type="Proteomes" id="UP001642483"/>
    </source>
</evidence>
<dbReference type="PANTHER" id="PTHR45570">
    <property type="entry name" value="CARBOXYLIC ESTER HYDROLASE"/>
    <property type="match status" value="1"/>
</dbReference>
<dbReference type="Pfam" id="PF00135">
    <property type="entry name" value="COesterase"/>
    <property type="match status" value="1"/>
</dbReference>
<dbReference type="PRINTS" id="PR00878">
    <property type="entry name" value="CHOLNESTRASE"/>
</dbReference>
<dbReference type="EC" id="3.1.1.-" evidence="4"/>